<proteinExistence type="predicted"/>
<dbReference type="Gene3D" id="3.40.630.30">
    <property type="match status" value="1"/>
</dbReference>
<accession>A0A3M2LPH1</accession>
<dbReference type="AlphaFoldDB" id="A0A3M2LPH1"/>
<reference evidence="2 3" key="1">
    <citation type="submission" date="2018-10" db="EMBL/GenBank/DDBJ databases">
        <title>Isolation, diversity and antifungal activity of actinobacteria from wheat.</title>
        <authorList>
            <person name="Han C."/>
        </authorList>
    </citation>
    <scope>NUCLEOTIDE SEQUENCE [LARGE SCALE GENOMIC DNA]</scope>
    <source>
        <strain evidence="2 3">NEAU-YY642</strain>
    </source>
</reference>
<dbReference type="GO" id="GO:1990189">
    <property type="term" value="F:protein N-terminal-serine acetyltransferase activity"/>
    <property type="evidence" value="ECO:0007669"/>
    <property type="project" value="TreeGrafter"/>
</dbReference>
<protein>
    <submittedName>
        <fullName evidence="2">N-acetyltransferase</fullName>
    </submittedName>
</protein>
<dbReference type="PANTHER" id="PTHR43441">
    <property type="entry name" value="RIBOSOMAL-PROTEIN-SERINE ACETYLTRANSFERASE"/>
    <property type="match status" value="1"/>
</dbReference>
<keyword evidence="2" id="KW-0808">Transferase</keyword>
<evidence type="ECO:0000313" key="2">
    <source>
        <dbReference type="EMBL" id="RMI39222.1"/>
    </source>
</evidence>
<dbReference type="GO" id="GO:0008999">
    <property type="term" value="F:protein-N-terminal-alanine acetyltransferase activity"/>
    <property type="evidence" value="ECO:0007669"/>
    <property type="project" value="TreeGrafter"/>
</dbReference>
<comment type="caution">
    <text evidence="2">The sequence shown here is derived from an EMBL/GenBank/DDBJ whole genome shotgun (WGS) entry which is preliminary data.</text>
</comment>
<dbReference type="InterPro" id="IPR000182">
    <property type="entry name" value="GNAT_dom"/>
</dbReference>
<dbReference type="Pfam" id="PF13302">
    <property type="entry name" value="Acetyltransf_3"/>
    <property type="match status" value="1"/>
</dbReference>
<sequence length="154" mass="15897">MLRPWTDTELAAVGGDLRAPNWAGDFPADGDRVIAGLLAEQAPAVHPLGHRLIVERATGLVVGSIGFGWPPLDGVVEFGYGVVPSRRGHGVATEAARALVAFALAAPGVREVRASAELTNPASLRVLLKAGLRRTGDDGTVAHFSTARPAHAAG</sequence>
<dbReference type="EMBL" id="RFFJ01000077">
    <property type="protein sequence ID" value="RMI39222.1"/>
    <property type="molecule type" value="Genomic_DNA"/>
</dbReference>
<feature type="domain" description="N-acetyltransferase" evidence="1">
    <location>
        <begin position="1"/>
        <end position="151"/>
    </location>
</feature>
<dbReference type="GO" id="GO:0005737">
    <property type="term" value="C:cytoplasm"/>
    <property type="evidence" value="ECO:0007669"/>
    <property type="project" value="TreeGrafter"/>
</dbReference>
<evidence type="ECO:0000313" key="3">
    <source>
        <dbReference type="Proteomes" id="UP000278673"/>
    </source>
</evidence>
<dbReference type="Proteomes" id="UP000278673">
    <property type="component" value="Unassembled WGS sequence"/>
</dbReference>
<keyword evidence="3" id="KW-1185">Reference proteome</keyword>
<evidence type="ECO:0000259" key="1">
    <source>
        <dbReference type="PROSITE" id="PS51186"/>
    </source>
</evidence>
<dbReference type="PANTHER" id="PTHR43441:SF6">
    <property type="entry name" value="N-ACETYLTRANSFERASE DOMAIN-CONTAINING PROTEIN"/>
    <property type="match status" value="1"/>
</dbReference>
<dbReference type="SUPFAM" id="SSF55729">
    <property type="entry name" value="Acyl-CoA N-acyltransferases (Nat)"/>
    <property type="match status" value="1"/>
</dbReference>
<organism evidence="2 3">
    <name type="scientific">Streptomyces triticirhizae</name>
    <dbReference type="NCBI Taxonomy" id="2483353"/>
    <lineage>
        <taxon>Bacteria</taxon>
        <taxon>Bacillati</taxon>
        <taxon>Actinomycetota</taxon>
        <taxon>Actinomycetes</taxon>
        <taxon>Kitasatosporales</taxon>
        <taxon>Streptomycetaceae</taxon>
        <taxon>Streptomyces</taxon>
    </lineage>
</organism>
<dbReference type="InterPro" id="IPR016181">
    <property type="entry name" value="Acyl_CoA_acyltransferase"/>
</dbReference>
<dbReference type="InterPro" id="IPR051908">
    <property type="entry name" value="Ribosomal_N-acetyltransferase"/>
</dbReference>
<gene>
    <name evidence="2" type="ORF">EBN88_15320</name>
</gene>
<name>A0A3M2LPH1_9ACTN</name>
<dbReference type="PROSITE" id="PS51186">
    <property type="entry name" value="GNAT"/>
    <property type="match status" value="1"/>
</dbReference>